<evidence type="ECO:0000256" key="1">
    <source>
        <dbReference type="ARBA" id="ARBA00009897"/>
    </source>
</evidence>
<gene>
    <name evidence="9" type="ORF">JT362_15630</name>
</gene>
<evidence type="ECO:0000313" key="10">
    <source>
        <dbReference type="Proteomes" id="UP001156441"/>
    </source>
</evidence>
<comment type="caution">
    <text evidence="9">The sequence shown here is derived from an EMBL/GenBank/DDBJ whole genome shotgun (WGS) entry which is preliminary data.</text>
</comment>
<keyword evidence="2" id="KW-0436">Ligase</keyword>
<name>A0ABT2J9M4_9PSEU</name>
<evidence type="ECO:0000259" key="8">
    <source>
        <dbReference type="PROSITE" id="PS51987"/>
    </source>
</evidence>
<dbReference type="Gene3D" id="3.30.590.10">
    <property type="entry name" value="Glutamine synthetase/guanido kinase, catalytic domain"/>
    <property type="match status" value="1"/>
</dbReference>
<dbReference type="InterPro" id="IPR008146">
    <property type="entry name" value="Gln_synth_cat_dom"/>
</dbReference>
<dbReference type="EMBL" id="JAFFZE010000012">
    <property type="protein sequence ID" value="MCT2584555.1"/>
    <property type="molecule type" value="Genomic_DNA"/>
</dbReference>
<evidence type="ECO:0000313" key="9">
    <source>
        <dbReference type="EMBL" id="MCT2584555.1"/>
    </source>
</evidence>
<dbReference type="Proteomes" id="UP001156441">
    <property type="component" value="Unassembled WGS sequence"/>
</dbReference>
<organism evidence="9 10">
    <name type="scientific">Actinophytocola gossypii</name>
    <dbReference type="NCBI Taxonomy" id="2812003"/>
    <lineage>
        <taxon>Bacteria</taxon>
        <taxon>Bacillati</taxon>
        <taxon>Actinomycetota</taxon>
        <taxon>Actinomycetes</taxon>
        <taxon>Pseudonocardiales</taxon>
        <taxon>Pseudonocardiaceae</taxon>
    </lineage>
</organism>
<evidence type="ECO:0000256" key="6">
    <source>
        <dbReference type="RuleBase" id="RU000384"/>
    </source>
</evidence>
<keyword evidence="10" id="KW-1185">Reference proteome</keyword>
<evidence type="ECO:0000256" key="5">
    <source>
        <dbReference type="PROSITE-ProRule" id="PRU01330"/>
    </source>
</evidence>
<protein>
    <submittedName>
        <fullName evidence="9">Glutamine synthetase</fullName>
    </submittedName>
</protein>
<keyword evidence="4" id="KW-0067">ATP-binding</keyword>
<evidence type="ECO:0000256" key="2">
    <source>
        <dbReference type="ARBA" id="ARBA00022598"/>
    </source>
</evidence>
<sequence length="475" mass="51016">MRPAPPCRGRRHTILFVSKRTDRTEGPLSTPDPEDVVATLVEQRIELVRLSYPDLIGVDRGRDILTHHLPAACAHGLSFCRAVYHTSPRGDVVDVAGGLDTGLPDICVRPDLDTLVPVPWEPGVAWCLGEPVDPATGLPCPESPRDLLRRVVADLAAEGLAAVVGPELEYFLLDRDETAPAGWRRYADVTGQVYTVGRKGDPAGHLPATLRALDALGIGAISGNREFDGGQFEINLSHSAALDAADRAWRFKTAIKEIAHAEGRLATFMAKPFNDTGGSGFHVHVSCVDTEGHNAFADPSGAHGLSDTARHAIAGLLEHAPALAALLNPTVNSYKRFGPDTLAPWLIDWGLDNRSAMLRVPPERGVGTRLELRLGDASANPYLAVAGVVAAVLLGIRAKAAPPAPLQGYGYDRARAAVLPMTLSGSLDALAADTALTEVLGKGFVTAFVSYKRDELERFRRHVTDWEFGEYAYHL</sequence>
<dbReference type="PANTHER" id="PTHR43785:SF12">
    <property type="entry name" value="TYPE-1 GLUTAMINE SYNTHETASE 2"/>
    <property type="match status" value="1"/>
</dbReference>
<dbReference type="InterPro" id="IPR036651">
    <property type="entry name" value="Gln_synt_N_sf"/>
</dbReference>
<reference evidence="9 10" key="1">
    <citation type="submission" date="2021-02" db="EMBL/GenBank/DDBJ databases">
        <title>Actinophytocola xerophila sp. nov., isolated from soil of cotton cropping field.</title>
        <authorList>
            <person name="Huang R."/>
            <person name="Chen X."/>
            <person name="Ge X."/>
            <person name="Liu W."/>
        </authorList>
    </citation>
    <scope>NUCLEOTIDE SEQUENCE [LARGE SCALE GENOMIC DNA]</scope>
    <source>
        <strain evidence="9 10">S1-96</strain>
    </source>
</reference>
<dbReference type="SUPFAM" id="SSF55931">
    <property type="entry name" value="Glutamine synthetase/guanido kinase"/>
    <property type="match status" value="1"/>
</dbReference>
<evidence type="ECO:0000259" key="7">
    <source>
        <dbReference type="PROSITE" id="PS51986"/>
    </source>
</evidence>
<dbReference type="InterPro" id="IPR008147">
    <property type="entry name" value="Gln_synt_N"/>
</dbReference>
<dbReference type="InterPro" id="IPR014746">
    <property type="entry name" value="Gln_synth/guanido_kin_cat_dom"/>
</dbReference>
<feature type="domain" description="GS beta-grasp" evidence="7">
    <location>
        <begin position="43"/>
        <end position="136"/>
    </location>
</feature>
<dbReference type="PROSITE" id="PS51986">
    <property type="entry name" value="GS_BETA_GRASP"/>
    <property type="match status" value="1"/>
</dbReference>
<dbReference type="PANTHER" id="PTHR43785">
    <property type="entry name" value="GAMMA-GLUTAMYLPUTRESCINE SYNTHETASE"/>
    <property type="match status" value="1"/>
</dbReference>
<dbReference type="PROSITE" id="PS51987">
    <property type="entry name" value="GS_CATALYTIC"/>
    <property type="match status" value="1"/>
</dbReference>
<comment type="similarity">
    <text evidence="1 5 6">Belongs to the glutamine synthetase family.</text>
</comment>
<keyword evidence="3" id="KW-0547">Nucleotide-binding</keyword>
<dbReference type="SMART" id="SM01230">
    <property type="entry name" value="Gln-synt_C"/>
    <property type="match status" value="1"/>
</dbReference>
<accession>A0ABT2J9M4</accession>
<evidence type="ECO:0000256" key="3">
    <source>
        <dbReference type="ARBA" id="ARBA00022741"/>
    </source>
</evidence>
<dbReference type="SUPFAM" id="SSF54368">
    <property type="entry name" value="Glutamine synthetase, N-terminal domain"/>
    <property type="match status" value="1"/>
</dbReference>
<evidence type="ECO:0000256" key="4">
    <source>
        <dbReference type="ARBA" id="ARBA00022840"/>
    </source>
</evidence>
<feature type="domain" description="GS catalytic" evidence="8">
    <location>
        <begin position="144"/>
        <end position="475"/>
    </location>
</feature>
<dbReference type="Pfam" id="PF00120">
    <property type="entry name" value="Gln-synt_C"/>
    <property type="match status" value="1"/>
</dbReference>
<proteinExistence type="inferred from homology"/>
<dbReference type="Gene3D" id="3.10.20.70">
    <property type="entry name" value="Glutamine synthetase, N-terminal domain"/>
    <property type="match status" value="1"/>
</dbReference>